<name>A0A6A6WJ70_9PEZI</name>
<gene>
    <name evidence="2" type="ORF">EJ05DRAFT_1952</name>
</gene>
<dbReference type="AlphaFoldDB" id="A0A6A6WJ70"/>
<keyword evidence="1" id="KW-1133">Transmembrane helix</keyword>
<dbReference type="Proteomes" id="UP000799437">
    <property type="component" value="Unassembled WGS sequence"/>
</dbReference>
<protein>
    <submittedName>
        <fullName evidence="2">Uncharacterized protein</fullName>
    </submittedName>
</protein>
<reference evidence="2" key="1">
    <citation type="journal article" date="2020" name="Stud. Mycol.">
        <title>101 Dothideomycetes genomes: a test case for predicting lifestyles and emergence of pathogens.</title>
        <authorList>
            <person name="Haridas S."/>
            <person name="Albert R."/>
            <person name="Binder M."/>
            <person name="Bloem J."/>
            <person name="Labutti K."/>
            <person name="Salamov A."/>
            <person name="Andreopoulos B."/>
            <person name="Baker S."/>
            <person name="Barry K."/>
            <person name="Bills G."/>
            <person name="Bluhm B."/>
            <person name="Cannon C."/>
            <person name="Castanera R."/>
            <person name="Culley D."/>
            <person name="Daum C."/>
            <person name="Ezra D."/>
            <person name="Gonzalez J."/>
            <person name="Henrissat B."/>
            <person name="Kuo A."/>
            <person name="Liang C."/>
            <person name="Lipzen A."/>
            <person name="Lutzoni F."/>
            <person name="Magnuson J."/>
            <person name="Mondo S."/>
            <person name="Nolan M."/>
            <person name="Ohm R."/>
            <person name="Pangilinan J."/>
            <person name="Park H.-J."/>
            <person name="Ramirez L."/>
            <person name="Alfaro M."/>
            <person name="Sun H."/>
            <person name="Tritt A."/>
            <person name="Yoshinaga Y."/>
            <person name="Zwiers L.-H."/>
            <person name="Turgeon B."/>
            <person name="Goodwin S."/>
            <person name="Spatafora J."/>
            <person name="Crous P."/>
            <person name="Grigoriev I."/>
        </authorList>
    </citation>
    <scope>NUCLEOTIDE SEQUENCE</scope>
    <source>
        <strain evidence="2">CBS 121739</strain>
    </source>
</reference>
<dbReference type="RefSeq" id="XP_033604890.1">
    <property type="nucleotide sequence ID" value="XM_033739699.1"/>
</dbReference>
<dbReference type="GeneID" id="54480753"/>
<feature type="transmembrane region" description="Helical" evidence="1">
    <location>
        <begin position="20"/>
        <end position="46"/>
    </location>
</feature>
<evidence type="ECO:0000313" key="2">
    <source>
        <dbReference type="EMBL" id="KAF2762439.1"/>
    </source>
</evidence>
<proteinExistence type="predicted"/>
<organism evidence="2 3">
    <name type="scientific">Pseudovirgaria hyperparasitica</name>
    <dbReference type="NCBI Taxonomy" id="470096"/>
    <lineage>
        <taxon>Eukaryota</taxon>
        <taxon>Fungi</taxon>
        <taxon>Dikarya</taxon>
        <taxon>Ascomycota</taxon>
        <taxon>Pezizomycotina</taxon>
        <taxon>Dothideomycetes</taxon>
        <taxon>Dothideomycetes incertae sedis</taxon>
        <taxon>Acrospermales</taxon>
        <taxon>Acrospermaceae</taxon>
        <taxon>Pseudovirgaria</taxon>
    </lineage>
</organism>
<accession>A0A6A6WJ70</accession>
<sequence>MISPRFREGLVVKSGSTYLLIYLSTYLSLPYLSISIYIYIYTYLYLPLTFIHSPSSPQDIPCQGYERKRVCRKEARVGGNV</sequence>
<keyword evidence="1" id="KW-0472">Membrane</keyword>
<keyword evidence="1" id="KW-0812">Transmembrane</keyword>
<evidence type="ECO:0000313" key="3">
    <source>
        <dbReference type="Proteomes" id="UP000799437"/>
    </source>
</evidence>
<keyword evidence="3" id="KW-1185">Reference proteome</keyword>
<evidence type="ECO:0000256" key="1">
    <source>
        <dbReference type="SAM" id="Phobius"/>
    </source>
</evidence>
<dbReference type="EMBL" id="ML996565">
    <property type="protein sequence ID" value="KAF2762439.1"/>
    <property type="molecule type" value="Genomic_DNA"/>
</dbReference>